<feature type="compositionally biased region" description="Acidic residues" evidence="1">
    <location>
        <begin position="67"/>
        <end position="76"/>
    </location>
</feature>
<keyword evidence="3" id="KW-1185">Reference proteome</keyword>
<organism evidence="2 3">
    <name type="scientific">Triparma laevis f. longispina</name>
    <dbReference type="NCBI Taxonomy" id="1714387"/>
    <lineage>
        <taxon>Eukaryota</taxon>
        <taxon>Sar</taxon>
        <taxon>Stramenopiles</taxon>
        <taxon>Ochrophyta</taxon>
        <taxon>Bolidophyceae</taxon>
        <taxon>Parmales</taxon>
        <taxon>Triparmaceae</taxon>
        <taxon>Triparma</taxon>
    </lineage>
</organism>
<protein>
    <submittedName>
        <fullName evidence="2">Uncharacterized protein</fullName>
    </submittedName>
</protein>
<evidence type="ECO:0000256" key="1">
    <source>
        <dbReference type="SAM" id="MobiDB-lite"/>
    </source>
</evidence>
<comment type="caution">
    <text evidence="2">The sequence shown here is derived from an EMBL/GenBank/DDBJ whole genome shotgun (WGS) entry which is preliminary data.</text>
</comment>
<feature type="region of interest" description="Disordered" evidence="1">
    <location>
        <begin position="1"/>
        <end position="76"/>
    </location>
</feature>
<dbReference type="EMBL" id="BRXW01000044">
    <property type="protein sequence ID" value="GMI02454.1"/>
    <property type="molecule type" value="Genomic_DNA"/>
</dbReference>
<sequence>MSTRHINALRADAQKHALSNDEEKSSSESEVEQRVDWTGLCDDDPSSSSESEPEPTTRPLHVKEQQNDEPEDSEEEDLDALLQPYINSSTSLPNPSTSNPSTSLLFHPPPILNLNLPPLPKPYSPTYLPHFKSPPTSLTLPIPTPTLEQQLTYLYYHPTSLPTISNLLKTTESIIHFNLPRVLLSIRYLCYLDRRFDSVQKDTEIFEIAIRNLILDAEYNSEEIEDILSWCLLERNITIKPESHVNVDREIIRARDLDYYESTEEVLKCINSEPKYWTGSRDSESINFDKYIKNVGKQFKEQEKIMRKRKDIEIKDKEILERPLMYIFFWEAFKPYRDWKGAILGFMFCVSLVDIINKIIF</sequence>
<dbReference type="OrthoDB" id="10653913at2759"/>
<reference evidence="3" key="1">
    <citation type="journal article" date="2023" name="Commun. Biol.">
        <title>Genome analysis of Parmales, the sister group of diatoms, reveals the evolutionary specialization of diatoms from phago-mixotrophs to photoautotrophs.</title>
        <authorList>
            <person name="Ban H."/>
            <person name="Sato S."/>
            <person name="Yoshikawa S."/>
            <person name="Yamada K."/>
            <person name="Nakamura Y."/>
            <person name="Ichinomiya M."/>
            <person name="Sato N."/>
            <person name="Blanc-Mathieu R."/>
            <person name="Endo H."/>
            <person name="Kuwata A."/>
            <person name="Ogata H."/>
        </authorList>
    </citation>
    <scope>NUCLEOTIDE SEQUENCE [LARGE SCALE GENOMIC DNA]</scope>
    <source>
        <strain evidence="3">NIES 3700</strain>
    </source>
</reference>
<proteinExistence type="predicted"/>
<name>A0A9W7F435_9STRA</name>
<feature type="compositionally biased region" description="Basic and acidic residues" evidence="1">
    <location>
        <begin position="12"/>
        <end position="35"/>
    </location>
</feature>
<gene>
    <name evidence="2" type="ORF">TrLO_g35</name>
</gene>
<evidence type="ECO:0000313" key="3">
    <source>
        <dbReference type="Proteomes" id="UP001165122"/>
    </source>
</evidence>
<dbReference type="Proteomes" id="UP001165122">
    <property type="component" value="Unassembled WGS sequence"/>
</dbReference>
<evidence type="ECO:0000313" key="2">
    <source>
        <dbReference type="EMBL" id="GMI02454.1"/>
    </source>
</evidence>
<dbReference type="AlphaFoldDB" id="A0A9W7F435"/>
<accession>A0A9W7F435</accession>